<dbReference type="Proteomes" id="UP000299102">
    <property type="component" value="Unassembled WGS sequence"/>
</dbReference>
<sequence length="136" mass="14918">MSKQLNTEEEAADAEELIYGLYKTYPQLRSASPCGRSARARALTKAAIINSKRALAFKAPLNLSTMKIELPPRREHIEVRFNGKFNFDISWSGRRVSHYSKRTARRAAARGGGGGALSKLQRVAVELQGGADEAGQ</sequence>
<evidence type="ECO:0000313" key="1">
    <source>
        <dbReference type="EMBL" id="GBP64922.1"/>
    </source>
</evidence>
<accession>A0A4C1XPJ4</accession>
<comment type="caution">
    <text evidence="1">The sequence shown here is derived from an EMBL/GenBank/DDBJ whole genome shotgun (WGS) entry which is preliminary data.</text>
</comment>
<keyword evidence="2" id="KW-1185">Reference proteome</keyword>
<protein>
    <submittedName>
        <fullName evidence="1">Uncharacterized protein</fullName>
    </submittedName>
</protein>
<reference evidence="1 2" key="1">
    <citation type="journal article" date="2019" name="Commun. Biol.">
        <title>The bagworm genome reveals a unique fibroin gene that provides high tensile strength.</title>
        <authorList>
            <person name="Kono N."/>
            <person name="Nakamura H."/>
            <person name="Ohtoshi R."/>
            <person name="Tomita M."/>
            <person name="Numata K."/>
            <person name="Arakawa K."/>
        </authorList>
    </citation>
    <scope>NUCLEOTIDE SEQUENCE [LARGE SCALE GENOMIC DNA]</scope>
</reference>
<dbReference type="EMBL" id="BGZK01000913">
    <property type="protein sequence ID" value="GBP64922.1"/>
    <property type="molecule type" value="Genomic_DNA"/>
</dbReference>
<gene>
    <name evidence="1" type="ORF">EVAR_49216_1</name>
</gene>
<name>A0A4C1XPJ4_EUMVA</name>
<dbReference type="AlphaFoldDB" id="A0A4C1XPJ4"/>
<evidence type="ECO:0000313" key="2">
    <source>
        <dbReference type="Proteomes" id="UP000299102"/>
    </source>
</evidence>
<proteinExistence type="predicted"/>
<organism evidence="1 2">
    <name type="scientific">Eumeta variegata</name>
    <name type="common">Bagworm moth</name>
    <name type="synonym">Eumeta japonica</name>
    <dbReference type="NCBI Taxonomy" id="151549"/>
    <lineage>
        <taxon>Eukaryota</taxon>
        <taxon>Metazoa</taxon>
        <taxon>Ecdysozoa</taxon>
        <taxon>Arthropoda</taxon>
        <taxon>Hexapoda</taxon>
        <taxon>Insecta</taxon>
        <taxon>Pterygota</taxon>
        <taxon>Neoptera</taxon>
        <taxon>Endopterygota</taxon>
        <taxon>Lepidoptera</taxon>
        <taxon>Glossata</taxon>
        <taxon>Ditrysia</taxon>
        <taxon>Tineoidea</taxon>
        <taxon>Psychidae</taxon>
        <taxon>Oiketicinae</taxon>
        <taxon>Eumeta</taxon>
    </lineage>
</organism>